<protein>
    <recommendedName>
        <fullName evidence="1">Retrovirus-related Pol polyprotein from transposon TNT 1-94-like beta-barrel domain-containing protein</fullName>
    </recommendedName>
</protein>
<evidence type="ECO:0000313" key="3">
    <source>
        <dbReference type="Proteomes" id="UP000823388"/>
    </source>
</evidence>
<organism evidence="2 3">
    <name type="scientific">Panicum virgatum</name>
    <name type="common">Blackwell switchgrass</name>
    <dbReference type="NCBI Taxonomy" id="38727"/>
    <lineage>
        <taxon>Eukaryota</taxon>
        <taxon>Viridiplantae</taxon>
        <taxon>Streptophyta</taxon>
        <taxon>Embryophyta</taxon>
        <taxon>Tracheophyta</taxon>
        <taxon>Spermatophyta</taxon>
        <taxon>Magnoliopsida</taxon>
        <taxon>Liliopsida</taxon>
        <taxon>Poales</taxon>
        <taxon>Poaceae</taxon>
        <taxon>PACMAD clade</taxon>
        <taxon>Panicoideae</taxon>
        <taxon>Panicodae</taxon>
        <taxon>Paniceae</taxon>
        <taxon>Panicinae</taxon>
        <taxon>Panicum</taxon>
        <taxon>Panicum sect. Hiantes</taxon>
    </lineage>
</organism>
<dbReference type="EMBL" id="CM029054">
    <property type="protein sequence ID" value="KAG2543313.1"/>
    <property type="molecule type" value="Genomic_DNA"/>
</dbReference>
<feature type="non-terminal residue" evidence="2">
    <location>
        <position position="1"/>
    </location>
</feature>
<reference evidence="2" key="1">
    <citation type="submission" date="2020-05" db="EMBL/GenBank/DDBJ databases">
        <title>WGS assembly of Panicum virgatum.</title>
        <authorList>
            <person name="Lovell J.T."/>
            <person name="Jenkins J."/>
            <person name="Shu S."/>
            <person name="Juenger T.E."/>
            <person name="Schmutz J."/>
        </authorList>
    </citation>
    <scope>NUCLEOTIDE SEQUENCE</scope>
    <source>
        <strain evidence="2">AP13</strain>
    </source>
</reference>
<gene>
    <name evidence="2" type="ORF">PVAP13_9NG739077</name>
</gene>
<name>A0A8T0N369_PANVG</name>
<sequence length="123" mass="13568">TSLANWILDSRASKHVTGTLSEFASYNPFAPMRNETIQTADGTAQPIKGVGTVQCTPSITLSSVLYVPSFPINLVSLSALVDHMDCRVTLDRENCLIEDRKTGRVLGSGVRRNGLWFLDRRED</sequence>
<dbReference type="InterPro" id="IPR054722">
    <property type="entry name" value="PolX-like_BBD"/>
</dbReference>
<dbReference type="Proteomes" id="UP000823388">
    <property type="component" value="Chromosome 9N"/>
</dbReference>
<accession>A0A8T0N369</accession>
<feature type="domain" description="Retrovirus-related Pol polyprotein from transposon TNT 1-94-like beta-barrel" evidence="1">
    <location>
        <begin position="6"/>
        <end position="82"/>
    </location>
</feature>
<proteinExistence type="predicted"/>
<comment type="caution">
    <text evidence="2">The sequence shown here is derived from an EMBL/GenBank/DDBJ whole genome shotgun (WGS) entry which is preliminary data.</text>
</comment>
<keyword evidence="3" id="KW-1185">Reference proteome</keyword>
<dbReference type="Pfam" id="PF22936">
    <property type="entry name" value="Pol_BBD"/>
    <property type="match status" value="1"/>
</dbReference>
<dbReference type="AlphaFoldDB" id="A0A8T0N369"/>
<feature type="non-terminal residue" evidence="2">
    <location>
        <position position="123"/>
    </location>
</feature>
<evidence type="ECO:0000313" key="2">
    <source>
        <dbReference type="EMBL" id="KAG2543313.1"/>
    </source>
</evidence>
<evidence type="ECO:0000259" key="1">
    <source>
        <dbReference type="Pfam" id="PF22936"/>
    </source>
</evidence>